<organism evidence="4 5">
    <name type="scientific">Funneliformis geosporum</name>
    <dbReference type="NCBI Taxonomy" id="1117311"/>
    <lineage>
        <taxon>Eukaryota</taxon>
        <taxon>Fungi</taxon>
        <taxon>Fungi incertae sedis</taxon>
        <taxon>Mucoromycota</taxon>
        <taxon>Glomeromycotina</taxon>
        <taxon>Glomeromycetes</taxon>
        <taxon>Glomerales</taxon>
        <taxon>Glomeraceae</taxon>
        <taxon>Funneliformis</taxon>
    </lineage>
</organism>
<feature type="modified residue" description="4-aspartylphosphate" evidence="2">
    <location>
        <position position="168"/>
    </location>
</feature>
<evidence type="ECO:0000259" key="3">
    <source>
        <dbReference type="PROSITE" id="PS50110"/>
    </source>
</evidence>
<dbReference type="InterPro" id="IPR001789">
    <property type="entry name" value="Sig_transdc_resp-reg_receiver"/>
</dbReference>
<dbReference type="Proteomes" id="UP001153678">
    <property type="component" value="Unassembled WGS sequence"/>
</dbReference>
<evidence type="ECO:0000256" key="2">
    <source>
        <dbReference type="PROSITE-ProRule" id="PRU00169"/>
    </source>
</evidence>
<dbReference type="InterPro" id="IPR011006">
    <property type="entry name" value="CheY-like_superfamily"/>
</dbReference>
<protein>
    <submittedName>
        <fullName evidence="4">19758_t:CDS:1</fullName>
    </submittedName>
</protein>
<dbReference type="InterPro" id="IPR050956">
    <property type="entry name" value="2C_system_His_kinase"/>
</dbReference>
<sequence length="250" mass="27646">MLTCSNISNEQLLKTILTLVKKFLFFLTRRQQYQERQQESDLLTNQSNNNSPIKRIQVKILERKNIIMSAITCTSNNVHISGSSVATPTTPTATTASDSSVTAASAGMAALSISSCVRTLIVDDNVITARVLSKILSKEFGHNTTCAISGKEALIKLSKETFDIIFMDIDMPELSGIETTIAIHAKGSNVLEQNRNIPILAYTTNPCEERFFEAGMNGWVGKPAKHWMVRKELERVYSVTNSSRPSSNKN</sequence>
<dbReference type="OrthoDB" id="21225at2759"/>
<evidence type="ECO:0000313" key="4">
    <source>
        <dbReference type="EMBL" id="CAI2163609.1"/>
    </source>
</evidence>
<accession>A0A9W4SBE0</accession>
<name>A0A9W4SBE0_9GLOM</name>
<dbReference type="SUPFAM" id="SSF52172">
    <property type="entry name" value="CheY-like"/>
    <property type="match status" value="1"/>
</dbReference>
<dbReference type="Gene3D" id="3.40.50.2300">
    <property type="match status" value="1"/>
</dbReference>
<keyword evidence="1 2" id="KW-0597">Phosphoprotein</keyword>
<proteinExistence type="predicted"/>
<dbReference type="PANTHER" id="PTHR43719:SF28">
    <property type="entry name" value="PEROXIDE STRESS-ACTIVATED HISTIDINE KINASE MAK1-RELATED"/>
    <property type="match status" value="1"/>
</dbReference>
<comment type="caution">
    <text evidence="4">The sequence shown here is derived from an EMBL/GenBank/DDBJ whole genome shotgun (WGS) entry which is preliminary data.</text>
</comment>
<dbReference type="AlphaFoldDB" id="A0A9W4SBE0"/>
<dbReference type="Pfam" id="PF00072">
    <property type="entry name" value="Response_reg"/>
    <property type="match status" value="1"/>
</dbReference>
<feature type="domain" description="Response regulatory" evidence="3">
    <location>
        <begin position="118"/>
        <end position="237"/>
    </location>
</feature>
<keyword evidence="5" id="KW-1185">Reference proteome</keyword>
<dbReference type="CDD" id="cd17546">
    <property type="entry name" value="REC_hyHK_CKI1_RcsC-like"/>
    <property type="match status" value="1"/>
</dbReference>
<dbReference type="GO" id="GO:0000160">
    <property type="term" value="P:phosphorelay signal transduction system"/>
    <property type="evidence" value="ECO:0007669"/>
    <property type="project" value="InterPro"/>
</dbReference>
<reference evidence="4" key="1">
    <citation type="submission" date="2022-08" db="EMBL/GenBank/DDBJ databases">
        <authorList>
            <person name="Kallberg Y."/>
            <person name="Tangrot J."/>
            <person name="Rosling A."/>
        </authorList>
    </citation>
    <scope>NUCLEOTIDE SEQUENCE</scope>
    <source>
        <strain evidence="4">Wild A</strain>
    </source>
</reference>
<dbReference type="SMART" id="SM00448">
    <property type="entry name" value="REC"/>
    <property type="match status" value="1"/>
</dbReference>
<gene>
    <name evidence="4" type="ORF">FWILDA_LOCUS1154</name>
</gene>
<dbReference type="EMBL" id="CAMKVN010000101">
    <property type="protein sequence ID" value="CAI2163609.1"/>
    <property type="molecule type" value="Genomic_DNA"/>
</dbReference>
<evidence type="ECO:0000313" key="5">
    <source>
        <dbReference type="Proteomes" id="UP001153678"/>
    </source>
</evidence>
<dbReference type="PROSITE" id="PS50110">
    <property type="entry name" value="RESPONSE_REGULATORY"/>
    <property type="match status" value="1"/>
</dbReference>
<evidence type="ECO:0000256" key="1">
    <source>
        <dbReference type="ARBA" id="ARBA00022553"/>
    </source>
</evidence>
<dbReference type="PANTHER" id="PTHR43719">
    <property type="entry name" value="TWO-COMPONENT HISTIDINE KINASE"/>
    <property type="match status" value="1"/>
</dbReference>